<keyword evidence="4" id="KW-0255">Endonuclease</keyword>
<feature type="region of interest" description="Disordered" evidence="7">
    <location>
        <begin position="733"/>
        <end position="779"/>
    </location>
</feature>
<dbReference type="SUPFAM" id="SSF56672">
    <property type="entry name" value="DNA/RNA polymerases"/>
    <property type="match status" value="1"/>
</dbReference>
<evidence type="ECO:0000313" key="10">
    <source>
        <dbReference type="Proteomes" id="UP000887159"/>
    </source>
</evidence>
<dbReference type="GO" id="GO:0042575">
    <property type="term" value="C:DNA polymerase complex"/>
    <property type="evidence" value="ECO:0007669"/>
    <property type="project" value="UniProtKB-ARBA"/>
</dbReference>
<dbReference type="FunFam" id="3.10.20.370:FF:000001">
    <property type="entry name" value="Retrovirus-related Pol polyprotein from transposon 17.6-like protein"/>
    <property type="match status" value="1"/>
</dbReference>
<dbReference type="InterPro" id="IPR036397">
    <property type="entry name" value="RNaseH_sf"/>
</dbReference>
<dbReference type="InterPro" id="IPR043128">
    <property type="entry name" value="Rev_trsase/Diguanyl_cyclase"/>
</dbReference>
<dbReference type="FunFam" id="3.30.420.10:FF:000032">
    <property type="entry name" value="Retrovirus-related Pol polyprotein from transposon 297-like Protein"/>
    <property type="match status" value="1"/>
</dbReference>
<comment type="caution">
    <text evidence="9">The sequence shown here is derived from an EMBL/GenBank/DDBJ whole genome shotgun (WGS) entry which is preliminary data.</text>
</comment>
<dbReference type="Pfam" id="PF17921">
    <property type="entry name" value="Integrase_H2C2"/>
    <property type="match status" value="1"/>
</dbReference>
<keyword evidence="10" id="KW-1185">Reference proteome</keyword>
<evidence type="ECO:0000256" key="6">
    <source>
        <dbReference type="ARBA" id="ARBA00023268"/>
    </source>
</evidence>
<organism evidence="9 10">
    <name type="scientific">Trichonephila clavipes</name>
    <name type="common">Golden silk orbweaver</name>
    <name type="synonym">Nephila clavipes</name>
    <dbReference type="NCBI Taxonomy" id="2585209"/>
    <lineage>
        <taxon>Eukaryota</taxon>
        <taxon>Metazoa</taxon>
        <taxon>Ecdysozoa</taxon>
        <taxon>Arthropoda</taxon>
        <taxon>Chelicerata</taxon>
        <taxon>Arachnida</taxon>
        <taxon>Araneae</taxon>
        <taxon>Araneomorphae</taxon>
        <taxon>Entelegynae</taxon>
        <taxon>Araneoidea</taxon>
        <taxon>Nephilidae</taxon>
        <taxon>Trichonephila</taxon>
    </lineage>
</organism>
<dbReference type="PANTHER" id="PTHR37984:SF5">
    <property type="entry name" value="PROTEIN NYNRIN-LIKE"/>
    <property type="match status" value="1"/>
</dbReference>
<evidence type="ECO:0000256" key="3">
    <source>
        <dbReference type="ARBA" id="ARBA00022722"/>
    </source>
</evidence>
<dbReference type="Gene3D" id="3.30.70.270">
    <property type="match status" value="1"/>
</dbReference>
<evidence type="ECO:0000313" key="9">
    <source>
        <dbReference type="EMBL" id="GFX99075.1"/>
    </source>
</evidence>
<dbReference type="InterPro" id="IPR043502">
    <property type="entry name" value="DNA/RNA_pol_sf"/>
</dbReference>
<dbReference type="FunFam" id="1.10.340.70:FF:000004">
    <property type="entry name" value="Retrovirus-related Pol polyprotein from transposon 297-like Protein"/>
    <property type="match status" value="1"/>
</dbReference>
<dbReference type="Gene3D" id="3.10.20.370">
    <property type="match status" value="1"/>
</dbReference>
<dbReference type="CDD" id="cd09274">
    <property type="entry name" value="RNase_HI_RT_Ty3"/>
    <property type="match status" value="1"/>
</dbReference>
<dbReference type="InterPro" id="IPR041588">
    <property type="entry name" value="Integrase_H2C2"/>
</dbReference>
<feature type="compositionally biased region" description="Polar residues" evidence="7">
    <location>
        <begin position="733"/>
        <end position="767"/>
    </location>
</feature>
<dbReference type="InterPro" id="IPR000477">
    <property type="entry name" value="RT_dom"/>
</dbReference>
<protein>
    <recommendedName>
        <fullName evidence="1">RNA-directed DNA polymerase</fullName>
        <ecNumber evidence="1">2.7.7.49</ecNumber>
    </recommendedName>
</protein>
<gene>
    <name evidence="9" type="primary">Tf2-9</name>
    <name evidence="9" type="ORF">TNCV_2492571</name>
</gene>
<keyword evidence="6" id="KW-0511">Multifunctional enzyme</keyword>
<evidence type="ECO:0000256" key="1">
    <source>
        <dbReference type="ARBA" id="ARBA00012493"/>
    </source>
</evidence>
<dbReference type="InterPro" id="IPR012337">
    <property type="entry name" value="RNaseH-like_sf"/>
</dbReference>
<reference evidence="9" key="1">
    <citation type="submission" date="2020-08" db="EMBL/GenBank/DDBJ databases">
        <title>Multicomponent nature underlies the extraordinary mechanical properties of spider dragline silk.</title>
        <authorList>
            <person name="Kono N."/>
            <person name="Nakamura H."/>
            <person name="Mori M."/>
            <person name="Yoshida Y."/>
            <person name="Ohtoshi R."/>
            <person name="Malay A.D."/>
            <person name="Moran D.A.P."/>
            <person name="Tomita M."/>
            <person name="Numata K."/>
            <person name="Arakawa K."/>
        </authorList>
    </citation>
    <scope>NUCLEOTIDE SEQUENCE</scope>
</reference>
<dbReference type="Pfam" id="PF00665">
    <property type="entry name" value="rve"/>
    <property type="match status" value="1"/>
</dbReference>
<dbReference type="GO" id="GO:0003964">
    <property type="term" value="F:RNA-directed DNA polymerase activity"/>
    <property type="evidence" value="ECO:0007669"/>
    <property type="project" value="UniProtKB-KW"/>
</dbReference>
<dbReference type="Gene3D" id="3.30.420.10">
    <property type="entry name" value="Ribonuclease H-like superfamily/Ribonuclease H"/>
    <property type="match status" value="1"/>
</dbReference>
<keyword evidence="3" id="KW-0540">Nuclease</keyword>
<keyword evidence="4" id="KW-0378">Hydrolase</keyword>
<dbReference type="GO" id="GO:0003676">
    <property type="term" value="F:nucleic acid binding"/>
    <property type="evidence" value="ECO:0007669"/>
    <property type="project" value="InterPro"/>
</dbReference>
<dbReference type="EC" id="2.7.7.49" evidence="1"/>
<dbReference type="Pfam" id="PF00078">
    <property type="entry name" value="RVT_1"/>
    <property type="match status" value="1"/>
</dbReference>
<dbReference type="GO" id="GO:0015074">
    <property type="term" value="P:DNA integration"/>
    <property type="evidence" value="ECO:0007669"/>
    <property type="project" value="InterPro"/>
</dbReference>
<feature type="domain" description="Integrase catalytic" evidence="8">
    <location>
        <begin position="481"/>
        <end position="651"/>
    </location>
</feature>
<dbReference type="CDD" id="cd01647">
    <property type="entry name" value="RT_LTR"/>
    <property type="match status" value="1"/>
</dbReference>
<dbReference type="SUPFAM" id="SSF53098">
    <property type="entry name" value="Ribonuclease H-like"/>
    <property type="match status" value="1"/>
</dbReference>
<keyword evidence="2" id="KW-0548">Nucleotidyltransferase</keyword>
<dbReference type="InterPro" id="IPR041577">
    <property type="entry name" value="RT_RNaseH_2"/>
</dbReference>
<accession>A0A8X6RZ11</accession>
<keyword evidence="5" id="KW-0695">RNA-directed DNA polymerase</keyword>
<dbReference type="Gene3D" id="3.10.10.10">
    <property type="entry name" value="HIV Type 1 Reverse Transcriptase, subunit A, domain 1"/>
    <property type="match status" value="1"/>
</dbReference>
<name>A0A8X6RZ11_TRICX</name>
<keyword evidence="2" id="KW-0808">Transferase</keyword>
<dbReference type="EMBL" id="BMAU01021206">
    <property type="protein sequence ID" value="GFX99075.1"/>
    <property type="molecule type" value="Genomic_DNA"/>
</dbReference>
<evidence type="ECO:0000256" key="4">
    <source>
        <dbReference type="ARBA" id="ARBA00022759"/>
    </source>
</evidence>
<dbReference type="Pfam" id="PF17919">
    <property type="entry name" value="RT_RNaseH_2"/>
    <property type="match status" value="1"/>
</dbReference>
<evidence type="ECO:0000256" key="2">
    <source>
        <dbReference type="ARBA" id="ARBA00022695"/>
    </source>
</evidence>
<dbReference type="GO" id="GO:0004519">
    <property type="term" value="F:endonuclease activity"/>
    <property type="evidence" value="ECO:0007669"/>
    <property type="project" value="UniProtKB-KW"/>
</dbReference>
<evidence type="ECO:0000256" key="7">
    <source>
        <dbReference type="SAM" id="MobiDB-lite"/>
    </source>
</evidence>
<proteinExistence type="predicted"/>
<dbReference type="Proteomes" id="UP000887159">
    <property type="component" value="Unassembled WGS sequence"/>
</dbReference>
<dbReference type="Gene3D" id="1.10.340.70">
    <property type="match status" value="1"/>
</dbReference>
<evidence type="ECO:0000259" key="8">
    <source>
        <dbReference type="PROSITE" id="PS50994"/>
    </source>
</evidence>
<feature type="compositionally biased region" description="Basic residues" evidence="7">
    <location>
        <begin position="768"/>
        <end position="779"/>
    </location>
</feature>
<dbReference type="PROSITE" id="PS50994">
    <property type="entry name" value="INTEGRASE"/>
    <property type="match status" value="1"/>
</dbReference>
<dbReference type="InterPro" id="IPR050951">
    <property type="entry name" value="Retrovirus_Pol_polyprotein"/>
</dbReference>
<dbReference type="PANTHER" id="PTHR37984">
    <property type="entry name" value="PROTEIN CBG26694"/>
    <property type="match status" value="1"/>
</dbReference>
<dbReference type="InterPro" id="IPR001584">
    <property type="entry name" value="Integrase_cat-core"/>
</dbReference>
<evidence type="ECO:0000256" key="5">
    <source>
        <dbReference type="ARBA" id="ARBA00022918"/>
    </source>
</evidence>
<dbReference type="AlphaFoldDB" id="A0A8X6RZ11"/>
<sequence>MVRKELNLGLRRPFIWTFIIADVSSPIIGADFLKHFNLLIDLKKKRPQQPFLISKSASHGTVHHIITTGPPVTARPRRLHPELYDAVKVEFEFLLAQSIIRPSKSLWSSPLHVVPKSDSTVRPVGDYRQLNSVTEFDSYPMPYLNDFAHALHGKRIFSKIDIFKAFHQIPIAERFLPKAAEQQYLLSEFLKGSKGKKDSKPLNWSSEAITAFQRCKQALADAALLAHPSPFAPLALHVDASDYAIGGALHQVVDSELQPLAFFSRKLTSSEKSYSAYDRELLAIYSAIRHFRYMLEARDFTVFTDHKPLTYAFRQKSDKYSPRQIRQLDFISQFTSNTVHIPGSDNIAADVLSRVSAITFPSQIDYDCIAETQQTDEELHTLIASGTSLELKKVTFPNSSTEIMCDLSTGTARPYIPKQHRQDVFSAMHNLSHPGIRRSVHLMKQRFVWPSISSDVAKWARHCLACQKFKIHRHTRSPLSSFQEPSQRFDHVHLDLIGPLPPSNGYTYCLTMIDRFSKWPEAQPLKDITAETVAEAFFSSWVSRFGTPAIFTTDRGRQFESSLFKALSKLLGVQKCRTTGYHPQANGMIEELHRPLKSAIKCHATERWTEVLPIILLGLRASLKEDILCTPAELVFETTIRLPGEMFDSSKPDDDVVNFVSKLKSHMQSLHLKPPKHHGKRPVFIHPGLLEATHVFFAETCYVVHFNNPMMALSKCKPAFFLNTEDLQLPQTKNETSATVEPNATAPTPATVEHNPTASTPTQPSTRSGRKVHLPTRYR</sequence>